<dbReference type="SUPFAM" id="SSF51735">
    <property type="entry name" value="NAD(P)-binding Rossmann-fold domains"/>
    <property type="match status" value="1"/>
</dbReference>
<proteinExistence type="predicted"/>
<evidence type="ECO:0000313" key="2">
    <source>
        <dbReference type="EMBL" id="QCD44599.1"/>
    </source>
</evidence>
<dbReference type="Gene3D" id="3.40.50.720">
    <property type="entry name" value="NAD(P)-binding Rossmann-like Domain"/>
    <property type="match status" value="1"/>
</dbReference>
<keyword evidence="3" id="KW-1185">Reference proteome</keyword>
<dbReference type="RefSeq" id="WP_171993673.1">
    <property type="nucleotide sequence ID" value="NZ_CP012542.1"/>
</dbReference>
<evidence type="ECO:0000313" key="3">
    <source>
        <dbReference type="Proteomes" id="UP000503264"/>
    </source>
</evidence>
<accession>A0A6G5QG67</accession>
<dbReference type="PANTHER" id="PTHR43355:SF2">
    <property type="entry name" value="FLAVIN REDUCTASE (NADPH)"/>
    <property type="match status" value="1"/>
</dbReference>
<name>A0A6G5QG67_9BACT</name>
<protein>
    <submittedName>
        <fullName evidence="2">Putative NADH-flavin reductase</fullName>
    </submittedName>
</protein>
<organism evidence="2 3">
    <name type="scientific">Campylobacter mucosalis CCUG 21559</name>
    <dbReference type="NCBI Taxonomy" id="1032067"/>
    <lineage>
        <taxon>Bacteria</taxon>
        <taxon>Pseudomonadati</taxon>
        <taxon>Campylobacterota</taxon>
        <taxon>Epsilonproteobacteria</taxon>
        <taxon>Campylobacterales</taxon>
        <taxon>Campylobacteraceae</taxon>
        <taxon>Campylobacter</taxon>
    </lineage>
</organism>
<dbReference type="AlphaFoldDB" id="A0A6G5QG67"/>
<dbReference type="PANTHER" id="PTHR43355">
    <property type="entry name" value="FLAVIN REDUCTASE (NADPH)"/>
    <property type="match status" value="1"/>
</dbReference>
<dbReference type="Pfam" id="PF13460">
    <property type="entry name" value="NAD_binding_10"/>
    <property type="match status" value="1"/>
</dbReference>
<feature type="domain" description="NAD(P)-binding" evidence="1">
    <location>
        <begin position="8"/>
        <end position="196"/>
    </location>
</feature>
<evidence type="ECO:0000259" key="1">
    <source>
        <dbReference type="Pfam" id="PF13460"/>
    </source>
</evidence>
<dbReference type="GO" id="GO:0016646">
    <property type="term" value="F:oxidoreductase activity, acting on the CH-NH group of donors, NAD or NADP as acceptor"/>
    <property type="evidence" value="ECO:0007669"/>
    <property type="project" value="TreeGrafter"/>
</dbReference>
<sequence>MKIAILAANGKAGEAILKEALNQGYEVTAIVRNKEYKNDKVKVIYKDILSLEKADLAGFDAVITAFAAWTPQTLPLHTTTLVHLADLLSGTNTRLLVVGGAGSLYVDDALTTMLVDTPEFPDEYKPVASAMKAGLIELRKRNDVKWTYLSPAAEFEPDAPKTGEYIIAEEKFTLNSKGESKISYADYAIAMVNELKNAKFIGKRFSVLEK</sequence>
<dbReference type="EMBL" id="CP012542">
    <property type="protein sequence ID" value="QCD44599.1"/>
    <property type="molecule type" value="Genomic_DNA"/>
</dbReference>
<reference evidence="2 3" key="1">
    <citation type="submission" date="2016-07" db="EMBL/GenBank/DDBJ databases">
        <title>Comparative genomics of the Campylobacter concisus group.</title>
        <authorList>
            <person name="Miller W.G."/>
            <person name="Yee E."/>
            <person name="Chapman M.H."/>
            <person name="Huynh S."/>
            <person name="Bono J.L."/>
            <person name="On S.L.W."/>
            <person name="StLeger J."/>
            <person name="Foster G."/>
            <person name="Parker C.T."/>
        </authorList>
    </citation>
    <scope>NUCLEOTIDE SEQUENCE [LARGE SCALE GENOMIC DNA]</scope>
    <source>
        <strain evidence="2 3">CCUG 21559</strain>
    </source>
</reference>
<dbReference type="CDD" id="cd05244">
    <property type="entry name" value="BVR-B_like_SDR_a"/>
    <property type="match status" value="1"/>
</dbReference>
<dbReference type="InterPro" id="IPR016040">
    <property type="entry name" value="NAD(P)-bd_dom"/>
</dbReference>
<gene>
    <name evidence="2" type="ORF">CMUC_0802</name>
</gene>
<dbReference type="Proteomes" id="UP000503264">
    <property type="component" value="Chromosome"/>
</dbReference>
<dbReference type="InterPro" id="IPR051606">
    <property type="entry name" value="Polyketide_Oxido-like"/>
</dbReference>
<dbReference type="InterPro" id="IPR036291">
    <property type="entry name" value="NAD(P)-bd_dom_sf"/>
</dbReference>